<proteinExistence type="predicted"/>
<evidence type="ECO:0000313" key="2">
    <source>
        <dbReference type="EMBL" id="KAH8987470.1"/>
    </source>
</evidence>
<protein>
    <submittedName>
        <fullName evidence="2">Uncharacterized protein</fullName>
    </submittedName>
</protein>
<organism evidence="2 3">
    <name type="scientific">Lactarius akahatsu</name>
    <dbReference type="NCBI Taxonomy" id="416441"/>
    <lineage>
        <taxon>Eukaryota</taxon>
        <taxon>Fungi</taxon>
        <taxon>Dikarya</taxon>
        <taxon>Basidiomycota</taxon>
        <taxon>Agaricomycotina</taxon>
        <taxon>Agaricomycetes</taxon>
        <taxon>Russulales</taxon>
        <taxon>Russulaceae</taxon>
        <taxon>Lactarius</taxon>
    </lineage>
</organism>
<dbReference type="Proteomes" id="UP001201163">
    <property type="component" value="Unassembled WGS sequence"/>
</dbReference>
<gene>
    <name evidence="2" type="ORF">EDB92DRAFT_1948574</name>
</gene>
<name>A0AAD4QBJ3_9AGAM</name>
<feature type="region of interest" description="Disordered" evidence="1">
    <location>
        <begin position="251"/>
        <end position="281"/>
    </location>
</feature>
<evidence type="ECO:0000256" key="1">
    <source>
        <dbReference type="SAM" id="MobiDB-lite"/>
    </source>
</evidence>
<dbReference type="AlphaFoldDB" id="A0AAD4QBJ3"/>
<evidence type="ECO:0000313" key="3">
    <source>
        <dbReference type="Proteomes" id="UP001201163"/>
    </source>
</evidence>
<keyword evidence="3" id="KW-1185">Reference proteome</keyword>
<feature type="compositionally biased region" description="Polar residues" evidence="1">
    <location>
        <begin position="261"/>
        <end position="281"/>
    </location>
</feature>
<sequence length="281" mass="30853">MPKRSQTFLLIWRGDQFCSQYPEASTDDQIDPIKASTMVLRRRDIPPTTLGQYAREARVGYRPRNWEILGHSPAVATTDLHLALKSQREGALADALLELQNKTHLSEERAAEMVASHPDTFELANSWLKQQHGVPSSMISMTHGGSWLTVGAPRGGFHGSPYDWLRVPGGATRTLENHHLDDALRLGTYLVADVTQVHKRRSSGADVDVTPSYLRSLYKTMGYIPAAAGLNRLGIGGFLGQYPSPGDLRMNFTSMGPPRPATSSLSTEGTQHFSSSKAATR</sequence>
<reference evidence="2" key="1">
    <citation type="submission" date="2022-01" db="EMBL/GenBank/DDBJ databases">
        <title>Comparative genomics reveals a dynamic genome evolution in the ectomycorrhizal milk-cap (Lactarius) mushrooms.</title>
        <authorList>
            <consortium name="DOE Joint Genome Institute"/>
            <person name="Lebreton A."/>
            <person name="Tang N."/>
            <person name="Kuo A."/>
            <person name="LaButti K."/>
            <person name="Drula E."/>
            <person name="Barry K."/>
            <person name="Clum A."/>
            <person name="Lipzen A."/>
            <person name="Mousain D."/>
            <person name="Ng V."/>
            <person name="Wang R."/>
            <person name="Wang X."/>
            <person name="Dai Y."/>
            <person name="Henrissat B."/>
            <person name="Grigoriev I.V."/>
            <person name="Guerin-Laguette A."/>
            <person name="Yu F."/>
            <person name="Martin F.M."/>
        </authorList>
    </citation>
    <scope>NUCLEOTIDE SEQUENCE</scope>
    <source>
        <strain evidence="2">QP</strain>
    </source>
</reference>
<dbReference type="GO" id="GO:0008236">
    <property type="term" value="F:serine-type peptidase activity"/>
    <property type="evidence" value="ECO:0007669"/>
    <property type="project" value="InterPro"/>
</dbReference>
<comment type="caution">
    <text evidence="2">The sequence shown here is derived from an EMBL/GenBank/DDBJ whole genome shotgun (WGS) entry which is preliminary data.</text>
</comment>
<dbReference type="EMBL" id="JAKELL010000047">
    <property type="protein sequence ID" value="KAH8987470.1"/>
    <property type="molecule type" value="Genomic_DNA"/>
</dbReference>
<accession>A0AAD4QBJ3</accession>